<protein>
    <recommendedName>
        <fullName evidence="1">Egg-lysin</fullName>
    </recommendedName>
    <alternativeName>
        <fullName evidence="4">Sperm-lysin</fullName>
    </alternativeName>
</protein>
<proteinExistence type="evidence at transcript level"/>
<reference evidence="6" key="1">
    <citation type="submission" date="1994-11" db="EMBL/GenBank/DDBJ databases">
        <title>A high frequency of amino acid altering nucleotide substitution in a gamete recognition protein is linked to speciation.</title>
        <authorList>
            <person name="Lee Y.-H."/>
            <person name="Vacquier V.D."/>
        </authorList>
    </citation>
    <scope>NUCLEOTIDE SEQUENCE</scope>
    <source>
        <tissue evidence="6">Testis</tissue>
    </source>
</reference>
<evidence type="ECO:0000256" key="3">
    <source>
        <dbReference type="ARBA" id="ARBA00023279"/>
    </source>
</evidence>
<dbReference type="EMBL" id="L26271">
    <property type="protein sequence ID" value="AAA21518.1"/>
    <property type="molecule type" value="mRNA"/>
</dbReference>
<dbReference type="GO" id="GO:0007338">
    <property type="term" value="P:single fertilization"/>
    <property type="evidence" value="ECO:0007669"/>
    <property type="project" value="UniProtKB-KW"/>
</dbReference>
<dbReference type="PRINTS" id="PR01882">
    <property type="entry name" value="LYSIN"/>
</dbReference>
<evidence type="ECO:0000256" key="5">
    <source>
        <dbReference type="SAM" id="SignalP"/>
    </source>
</evidence>
<evidence type="ECO:0000256" key="4">
    <source>
        <dbReference type="ARBA" id="ARBA00029785"/>
    </source>
</evidence>
<keyword evidence="3" id="KW-0278">Fertilization</keyword>
<dbReference type="AlphaFoldDB" id="Q25036"/>
<dbReference type="CDD" id="cd00243">
    <property type="entry name" value="Lysin-Sp18"/>
    <property type="match status" value="1"/>
</dbReference>
<dbReference type="Gene3D" id="1.20.150.10">
    <property type="entry name" value="Fertilization protein"/>
    <property type="match status" value="1"/>
</dbReference>
<evidence type="ECO:0000313" key="6">
    <source>
        <dbReference type="EMBL" id="AAA21518.1"/>
    </source>
</evidence>
<evidence type="ECO:0000256" key="2">
    <source>
        <dbReference type="ARBA" id="ARBA00022729"/>
    </source>
</evidence>
<feature type="signal peptide" evidence="5">
    <location>
        <begin position="1"/>
        <end position="18"/>
    </location>
</feature>
<name>Q25036_9VEST</name>
<accession>Q25036</accession>
<dbReference type="InterPro" id="IPR001379">
    <property type="entry name" value="Egg_lysin"/>
</dbReference>
<dbReference type="Pfam" id="PF01303">
    <property type="entry name" value="Egg_lysin"/>
    <property type="match status" value="1"/>
</dbReference>
<sequence>MKLLVLCVLSMMVTMAVSRRWHFTAHRRISRRFEAALKVQIILGFDKKLATWLARYGKNLSAIHKKTLYFYNRRHMQTHWQSYMRFTEKDIRKLGRPPNSNDYTRIGAEIGRRIPIELMYSFMVRRNMIPRWRPYMGVLLSKRKEDIPVN</sequence>
<dbReference type="SUPFAM" id="SSF47082">
    <property type="entry name" value="Fertilization protein"/>
    <property type="match status" value="1"/>
</dbReference>
<evidence type="ECO:0000256" key="1">
    <source>
        <dbReference type="ARBA" id="ARBA00020186"/>
    </source>
</evidence>
<dbReference type="InterPro" id="IPR035916">
    <property type="entry name" value="Egg_lysin_sf"/>
</dbReference>
<feature type="chain" id="PRO_5004202624" description="Egg-lysin" evidence="5">
    <location>
        <begin position="19"/>
        <end position="150"/>
    </location>
</feature>
<keyword evidence="2 5" id="KW-0732">Signal</keyword>
<organism evidence="6">
    <name type="scientific">Haliotis cyclobates</name>
    <dbReference type="NCBI Taxonomy" id="36093"/>
    <lineage>
        <taxon>Eukaryota</taxon>
        <taxon>Metazoa</taxon>
        <taxon>Spiralia</taxon>
        <taxon>Lophotrochozoa</taxon>
        <taxon>Mollusca</taxon>
        <taxon>Gastropoda</taxon>
        <taxon>Vetigastropoda</taxon>
        <taxon>Lepetellida</taxon>
        <taxon>Haliotoidea</taxon>
        <taxon>Haliotidae</taxon>
        <taxon>Haliotis</taxon>
    </lineage>
</organism>